<dbReference type="EMBL" id="PQGA01000002">
    <property type="protein sequence ID" value="POR55058.1"/>
    <property type="molecule type" value="Genomic_DNA"/>
</dbReference>
<evidence type="ECO:0000313" key="3">
    <source>
        <dbReference type="EMBL" id="POR55058.1"/>
    </source>
</evidence>
<sequence length="216" mass="23876">MRDLVHNTALLVTSVASGGTVRNPEQLRKRCGQNISQFADALAQRDYPEDIRREALLAQCALLDEMALRYLPTEARNAWEQRPMQVERFSIHDAGRRVIDSIEAHVREAAPDVELLEYYAAILGLGFVGRYALDGQAKRAALIASLHARLETLRQCVEEPFVTDRSGHRLSSSAGRFAPWIPVALAGLAAVAIWVMGSRAIDTQLVHIAPAKVVRS</sequence>
<keyword evidence="1" id="KW-0472">Membrane</keyword>
<dbReference type="AlphaFoldDB" id="A0A2S4MJX9"/>
<feature type="transmembrane region" description="Helical" evidence="1">
    <location>
        <begin position="177"/>
        <end position="197"/>
    </location>
</feature>
<dbReference type="Pfam" id="PF09850">
    <property type="entry name" value="DotU"/>
    <property type="match status" value="1"/>
</dbReference>
<organism evidence="3 4">
    <name type="scientific">Paraburkholderia eburnea</name>
    <dbReference type="NCBI Taxonomy" id="1189126"/>
    <lineage>
        <taxon>Bacteria</taxon>
        <taxon>Pseudomonadati</taxon>
        <taxon>Pseudomonadota</taxon>
        <taxon>Betaproteobacteria</taxon>
        <taxon>Burkholderiales</taxon>
        <taxon>Burkholderiaceae</taxon>
        <taxon>Paraburkholderia</taxon>
    </lineage>
</organism>
<dbReference type="InterPro" id="IPR017732">
    <property type="entry name" value="T4/T6SS_DotU"/>
</dbReference>
<gene>
    <name evidence="3" type="ORF">B0G62_102669</name>
</gene>
<accession>A0A2S4MJX9</accession>
<keyword evidence="4" id="KW-1185">Reference proteome</keyword>
<proteinExistence type="predicted"/>
<evidence type="ECO:0000256" key="1">
    <source>
        <dbReference type="SAM" id="Phobius"/>
    </source>
</evidence>
<dbReference type="OrthoDB" id="6998040at2"/>
<dbReference type="Gene3D" id="1.25.40.590">
    <property type="entry name" value="Type IV / VI secretion system, DotU"/>
    <property type="match status" value="1"/>
</dbReference>
<comment type="caution">
    <text evidence="3">The sequence shown here is derived from an EMBL/GenBank/DDBJ whole genome shotgun (WGS) entry which is preliminary data.</text>
</comment>
<evidence type="ECO:0000259" key="2">
    <source>
        <dbReference type="Pfam" id="PF09850"/>
    </source>
</evidence>
<keyword evidence="1" id="KW-1133">Transmembrane helix</keyword>
<reference evidence="3 4" key="1">
    <citation type="submission" date="2018-01" db="EMBL/GenBank/DDBJ databases">
        <title>Genomic Encyclopedia of Type Strains, Phase III (KMG-III): the genomes of soil and plant-associated and newly described type strains.</title>
        <authorList>
            <person name="Whitman W."/>
        </authorList>
    </citation>
    <scope>NUCLEOTIDE SEQUENCE [LARGE SCALE GENOMIC DNA]</scope>
    <source>
        <strain evidence="3 4">JCM 18070</strain>
    </source>
</reference>
<dbReference type="NCBIfam" id="TIGR03349">
    <property type="entry name" value="IV_VI_DotU"/>
    <property type="match status" value="1"/>
</dbReference>
<dbReference type="PANTHER" id="PTHR38033">
    <property type="entry name" value="MEMBRANE PROTEIN-RELATED"/>
    <property type="match status" value="1"/>
</dbReference>
<protein>
    <submittedName>
        <fullName evidence="3">Type VI secretion system protein ImpK</fullName>
    </submittedName>
</protein>
<evidence type="ECO:0000313" key="4">
    <source>
        <dbReference type="Proteomes" id="UP000237381"/>
    </source>
</evidence>
<keyword evidence="1" id="KW-0812">Transmembrane</keyword>
<dbReference type="InterPro" id="IPR038522">
    <property type="entry name" value="T4/T6SS_DotU_sf"/>
</dbReference>
<dbReference type="Proteomes" id="UP000237381">
    <property type="component" value="Unassembled WGS sequence"/>
</dbReference>
<dbReference type="PANTHER" id="PTHR38033:SF1">
    <property type="entry name" value="DOTU FAMILY TYPE IV_VI SECRETION SYSTEM PROTEIN"/>
    <property type="match status" value="1"/>
</dbReference>
<name>A0A2S4MJX9_9BURK</name>
<feature type="domain" description="Type IV / VI secretion system DotU" evidence="2">
    <location>
        <begin position="2"/>
        <end position="195"/>
    </location>
</feature>